<dbReference type="InterPro" id="IPR037372">
    <property type="entry name" value="TRIM66_Bbox1_Znf"/>
</dbReference>
<feature type="non-terminal residue" evidence="26">
    <location>
        <position position="1275"/>
    </location>
</feature>
<dbReference type="SUPFAM" id="SSF57850">
    <property type="entry name" value="RING/U-box"/>
    <property type="match status" value="1"/>
</dbReference>
<feature type="domain" description="RING-type" evidence="24">
    <location>
        <begin position="28"/>
        <end position="82"/>
    </location>
</feature>
<dbReference type="Pfam" id="PF00628">
    <property type="entry name" value="PHD"/>
    <property type="match status" value="1"/>
</dbReference>
<feature type="domain" description="Bromo" evidence="22">
    <location>
        <begin position="1117"/>
        <end position="1189"/>
    </location>
</feature>
<dbReference type="Gene3D" id="3.30.160.60">
    <property type="entry name" value="Classic Zinc Finger"/>
    <property type="match status" value="1"/>
</dbReference>
<dbReference type="InterPro" id="IPR011011">
    <property type="entry name" value="Znf_FYVE_PHD"/>
</dbReference>
<dbReference type="CDD" id="cd19794">
    <property type="entry name" value="Bbox2_TRIM66-like"/>
    <property type="match status" value="1"/>
</dbReference>
<dbReference type="PROSITE" id="PS01359">
    <property type="entry name" value="ZF_PHD_1"/>
    <property type="match status" value="1"/>
</dbReference>
<evidence type="ECO:0000256" key="18">
    <source>
        <dbReference type="PROSITE-ProRule" id="PRU00024"/>
    </source>
</evidence>
<dbReference type="GO" id="GO:0008270">
    <property type="term" value="F:zinc ion binding"/>
    <property type="evidence" value="ECO:0007669"/>
    <property type="project" value="UniProtKB-KW"/>
</dbReference>
<dbReference type="SUPFAM" id="SSF47370">
    <property type="entry name" value="Bromodomain"/>
    <property type="match status" value="1"/>
</dbReference>
<keyword evidence="13 20" id="KW-0175">Coiled coil</keyword>
<dbReference type="Gene3D" id="1.20.920.10">
    <property type="entry name" value="Bromodomain-like"/>
    <property type="match status" value="1"/>
</dbReference>
<sequence>MSHFVTLHVFDVKPQPAAMETLDLLRNCLVCKWDLRRRDPRMLPCLHSFCKDCLPGLIQGYSCIPTGYEVLYEGILSCPVCKQTCFARDVVENCFLKDFPTDNSAMAKSCSMCKEKRPAHSLCTSCNKWLCSTCTEDHRHDKETGDRFLSVSLKDCTATEEEASEFSLLCPIHTQEPLKLFCETCDILTCHSCLLTDHKEHRFRHLEEALQNQRAILENVVAKVEEKKNGIQVSAKQIEDRLLEVKHLYKKVENQIKMAKMVLINEINKRTNILLEELEKITNERKQKLEQQLQGIVVLSRQVEHVQNFISWAVCSKNSIPFLFSKELIVFQIQRLLETNCSSDIGPPLKIRFTWDPSYWSKQLSNFGGLTMEGGHISHSDVLLYGNVQGLQTPLYHGHHSTASQLEPVNSQPHQFPTAAQCPVPMCCSHCLSVPHPNKAQPSHQNINRHQNFRQPPELRQQHFPLQYSIQQRDREQRGASQPLKLTQSGLEQQSRSESENASGRMGKHLPSQQLQQTAPLGYAVVSHEAQQVHTSHPQPFRTQTALQTSTVQVQLGHLQKIKSNHVQQPPQQQLPPASPPPGQNENTHKQVIQQSLDIMHHQFELEEMKKDLELLLQAQGQSSLQLNQAKPPQHVQQTIVGQINYIVRQPAPVQQQIEDEAQACENSTELDAQKPVVPLDRGDIPSLSQSLDEEASASNHSAETTLQQAAFLPVRKRSASLGVVGFSNDLEMELPSTRLSRSADPQVQGIATVALGPSPSTRCDCDASPEPVPSYSLTLGRAPADLSPGIGAGLSPDNAHQDSAKCKLENEDFNTVDHPPENSFAAAGQDVVNELSLSMQNVLEEPINLSVKKSQRCTSPSELLSNNSFLPVNARMRQLRNEEDSNNCEKEHFEVDVKSNQNVRAGPRDLKIPYVRLERLNISALDSGELPVFKLQPQETEQEGSFLLIIECGTQSSSTAIKINKASPAEGLKSKEENSEDRKFLITQATGQIESPPVDTPSIDQKLTNGTSIMKKSPVIQEVNTIENEDFCAVCLNGGELLCCDRCPKVFHLSCHVPALLSFPVGEWVCTLCRNPVKPEVEYDCENTRYAHSYNAQYGLDDYDQKKCEKLLLSLFCSSLSLPFHEPVSPLARHYYQIIKRPMDLSIIRKKLQKKDKFHYSAPEELVTDVRLMFWNCAKFNYPDSEVAEAGRCLDIFFEGKLKEIYPDRHFPTVQQDDSDSEEVESQNSKMPPQDFHWPSYGQECVQPKRRRRHAESEKTKRMMFQPANSLPQV</sequence>
<evidence type="ECO:0000256" key="16">
    <source>
        <dbReference type="ARBA" id="ARBA00023163"/>
    </source>
</evidence>
<dbReference type="PROSITE" id="PS50014">
    <property type="entry name" value="BROMODOMAIN_2"/>
    <property type="match status" value="1"/>
</dbReference>
<evidence type="ECO:0000256" key="11">
    <source>
        <dbReference type="ARBA" id="ARBA00022833"/>
    </source>
</evidence>
<dbReference type="SMART" id="SM00184">
    <property type="entry name" value="RING"/>
    <property type="match status" value="2"/>
</dbReference>
<accession>A0A851P7Y0</accession>
<feature type="coiled-coil region" evidence="20">
    <location>
        <begin position="207"/>
        <end position="291"/>
    </location>
</feature>
<dbReference type="InterPro" id="IPR001487">
    <property type="entry name" value="Bromodomain"/>
</dbReference>
<organism evidence="26 27">
    <name type="scientific">Penelope pileata</name>
    <dbReference type="NCBI Taxonomy" id="1118817"/>
    <lineage>
        <taxon>Eukaryota</taxon>
        <taxon>Metazoa</taxon>
        <taxon>Chordata</taxon>
        <taxon>Craniata</taxon>
        <taxon>Vertebrata</taxon>
        <taxon>Euteleostomi</taxon>
        <taxon>Archelosauria</taxon>
        <taxon>Archosauria</taxon>
        <taxon>Dinosauria</taxon>
        <taxon>Saurischia</taxon>
        <taxon>Theropoda</taxon>
        <taxon>Coelurosauria</taxon>
        <taxon>Aves</taxon>
        <taxon>Neognathae</taxon>
        <taxon>Galloanserae</taxon>
        <taxon>Galliformes</taxon>
        <taxon>Cracidae</taxon>
        <taxon>Penelope</taxon>
    </lineage>
</organism>
<evidence type="ECO:0000256" key="1">
    <source>
        <dbReference type="ARBA" id="ARBA00000900"/>
    </source>
</evidence>
<evidence type="ECO:0000259" key="25">
    <source>
        <dbReference type="PROSITE" id="PS50119"/>
    </source>
</evidence>
<evidence type="ECO:0000256" key="15">
    <source>
        <dbReference type="ARBA" id="ARBA00023125"/>
    </source>
</evidence>
<dbReference type="EC" id="2.3.2.27" evidence="4"/>
<keyword evidence="15" id="KW-0238">DNA-binding</keyword>
<evidence type="ECO:0000256" key="8">
    <source>
        <dbReference type="ARBA" id="ARBA00022737"/>
    </source>
</evidence>
<evidence type="ECO:0000256" key="20">
    <source>
        <dbReference type="SAM" id="Coils"/>
    </source>
</evidence>
<dbReference type="InterPro" id="IPR001965">
    <property type="entry name" value="Znf_PHD"/>
</dbReference>
<dbReference type="SMART" id="SM00249">
    <property type="entry name" value="PHD"/>
    <property type="match status" value="1"/>
</dbReference>
<feature type="region of interest" description="Disordered" evidence="21">
    <location>
        <begin position="564"/>
        <end position="588"/>
    </location>
</feature>
<evidence type="ECO:0000256" key="4">
    <source>
        <dbReference type="ARBA" id="ARBA00012483"/>
    </source>
</evidence>
<keyword evidence="5" id="KW-0678">Repressor</keyword>
<dbReference type="InterPro" id="IPR036427">
    <property type="entry name" value="Bromodomain-like_sf"/>
</dbReference>
<evidence type="ECO:0000256" key="5">
    <source>
        <dbReference type="ARBA" id="ARBA00022491"/>
    </source>
</evidence>
<keyword evidence="11" id="KW-0862">Zinc</keyword>
<dbReference type="CDD" id="cd19811">
    <property type="entry name" value="Bbox1_TRIM66"/>
    <property type="match status" value="1"/>
</dbReference>
<dbReference type="PROSITE" id="PS50016">
    <property type="entry name" value="ZF_PHD_2"/>
    <property type="match status" value="1"/>
</dbReference>
<dbReference type="InterPro" id="IPR019786">
    <property type="entry name" value="Zinc_finger_PHD-type_CS"/>
</dbReference>
<evidence type="ECO:0000256" key="2">
    <source>
        <dbReference type="ARBA" id="ARBA00004123"/>
    </source>
</evidence>
<dbReference type="PROSITE" id="PS50119">
    <property type="entry name" value="ZF_BBOX"/>
    <property type="match status" value="2"/>
</dbReference>
<dbReference type="InterPro" id="IPR000315">
    <property type="entry name" value="Znf_B-box"/>
</dbReference>
<dbReference type="SUPFAM" id="SSF57845">
    <property type="entry name" value="B-box zinc-binding domain"/>
    <property type="match status" value="1"/>
</dbReference>
<feature type="domain" description="B box-type" evidence="25">
    <location>
        <begin position="165"/>
        <end position="206"/>
    </location>
</feature>
<feature type="domain" description="B box-type" evidence="25">
    <location>
        <begin position="105"/>
        <end position="151"/>
    </location>
</feature>
<dbReference type="InterPro" id="IPR019787">
    <property type="entry name" value="Znf_PHD-finger"/>
</dbReference>
<keyword evidence="6" id="KW-0808">Transferase</keyword>
<feature type="region of interest" description="Disordered" evidence="21">
    <location>
        <begin position="471"/>
        <end position="512"/>
    </location>
</feature>
<evidence type="ECO:0000256" key="13">
    <source>
        <dbReference type="ARBA" id="ARBA00023054"/>
    </source>
</evidence>
<dbReference type="OrthoDB" id="1870062at2759"/>
<gene>
    <name evidence="26" type="primary">Trim66</name>
    <name evidence="26" type="ORF">PENPIL_R08520</name>
</gene>
<feature type="compositionally biased region" description="Polar residues" evidence="21">
    <location>
        <begin position="484"/>
        <end position="502"/>
    </location>
</feature>
<dbReference type="AlphaFoldDB" id="A0A851P7Y0"/>
<keyword evidence="7" id="KW-0479">Metal-binding</keyword>
<keyword evidence="9 18" id="KW-0863">Zinc-finger</keyword>
<protein>
    <recommendedName>
        <fullName evidence="4">RING-type E3 ubiquitin transferase</fullName>
        <ecNumber evidence="4">2.3.2.27</ecNumber>
    </recommendedName>
</protein>
<dbReference type="GO" id="GO:0003677">
    <property type="term" value="F:DNA binding"/>
    <property type="evidence" value="ECO:0007669"/>
    <property type="project" value="UniProtKB-KW"/>
</dbReference>
<evidence type="ECO:0000259" key="24">
    <source>
        <dbReference type="PROSITE" id="PS50089"/>
    </source>
</evidence>
<dbReference type="SMART" id="SM00336">
    <property type="entry name" value="BBOX"/>
    <property type="match status" value="2"/>
</dbReference>
<dbReference type="PANTHER" id="PTHR45915:SF7">
    <property type="entry name" value="TRIPARTITE MOTIF-CONTAINING PROTEIN 66"/>
    <property type="match status" value="1"/>
</dbReference>
<dbReference type="InterPro" id="IPR013083">
    <property type="entry name" value="Znf_RING/FYVE/PHD"/>
</dbReference>
<keyword evidence="17" id="KW-0539">Nucleus</keyword>
<dbReference type="Proteomes" id="UP000613066">
    <property type="component" value="Unassembled WGS sequence"/>
</dbReference>
<dbReference type="GO" id="GO:0000785">
    <property type="term" value="C:chromatin"/>
    <property type="evidence" value="ECO:0007669"/>
    <property type="project" value="TreeGrafter"/>
</dbReference>
<evidence type="ECO:0000256" key="10">
    <source>
        <dbReference type="ARBA" id="ARBA00022786"/>
    </source>
</evidence>
<evidence type="ECO:0000313" key="26">
    <source>
        <dbReference type="EMBL" id="NXC50869.1"/>
    </source>
</evidence>
<evidence type="ECO:0000256" key="3">
    <source>
        <dbReference type="ARBA" id="ARBA00004906"/>
    </source>
</evidence>
<dbReference type="GO" id="GO:0061630">
    <property type="term" value="F:ubiquitin protein ligase activity"/>
    <property type="evidence" value="ECO:0007669"/>
    <property type="project" value="UniProtKB-EC"/>
</dbReference>
<evidence type="ECO:0000256" key="6">
    <source>
        <dbReference type="ARBA" id="ARBA00022679"/>
    </source>
</evidence>
<evidence type="ECO:0000259" key="22">
    <source>
        <dbReference type="PROSITE" id="PS50014"/>
    </source>
</evidence>
<name>A0A851P7Y0_9GALL</name>
<comment type="catalytic activity">
    <reaction evidence="1">
        <text>S-ubiquitinyl-[E2 ubiquitin-conjugating enzyme]-L-cysteine + [acceptor protein]-L-lysine = [E2 ubiquitin-conjugating enzyme]-L-cysteine + N(6)-ubiquitinyl-[acceptor protein]-L-lysine.</text>
        <dbReference type="EC" id="2.3.2.27"/>
    </reaction>
</comment>
<dbReference type="InterPro" id="IPR003649">
    <property type="entry name" value="Bbox_C"/>
</dbReference>
<dbReference type="InterPro" id="IPR001841">
    <property type="entry name" value="Znf_RING"/>
</dbReference>
<keyword evidence="12" id="KW-0805">Transcription regulation</keyword>
<comment type="subcellular location">
    <subcellularLocation>
        <location evidence="2">Nucleus</location>
    </subcellularLocation>
</comment>
<dbReference type="FunFam" id="3.30.40.10:FF:000123">
    <property type="entry name" value="E3 ubiquitin-protein ligase TRIM33"/>
    <property type="match status" value="1"/>
</dbReference>
<evidence type="ECO:0000256" key="21">
    <source>
        <dbReference type="SAM" id="MobiDB-lite"/>
    </source>
</evidence>
<keyword evidence="14 19" id="KW-0103">Bromodomain</keyword>
<feature type="compositionally biased region" description="Pro residues" evidence="21">
    <location>
        <begin position="573"/>
        <end position="583"/>
    </location>
</feature>
<evidence type="ECO:0000256" key="12">
    <source>
        <dbReference type="ARBA" id="ARBA00023015"/>
    </source>
</evidence>
<keyword evidence="27" id="KW-1185">Reference proteome</keyword>
<dbReference type="PROSITE" id="PS50089">
    <property type="entry name" value="ZF_RING_2"/>
    <property type="match status" value="1"/>
</dbReference>
<feature type="region of interest" description="Disordered" evidence="21">
    <location>
        <begin position="1214"/>
        <end position="1275"/>
    </location>
</feature>
<evidence type="ECO:0000256" key="9">
    <source>
        <dbReference type="ARBA" id="ARBA00022771"/>
    </source>
</evidence>
<comment type="pathway">
    <text evidence="3">Protein modification; protein ubiquitination.</text>
</comment>
<evidence type="ECO:0000256" key="19">
    <source>
        <dbReference type="PROSITE-ProRule" id="PRU00035"/>
    </source>
</evidence>
<dbReference type="GO" id="GO:0005634">
    <property type="term" value="C:nucleus"/>
    <property type="evidence" value="ECO:0007669"/>
    <property type="project" value="UniProtKB-SubCell"/>
</dbReference>
<dbReference type="Pfam" id="PF25287">
    <property type="entry name" value="zf-B_box_Trim66"/>
    <property type="match status" value="1"/>
</dbReference>
<reference evidence="26" key="1">
    <citation type="submission" date="2019-09" db="EMBL/GenBank/DDBJ databases">
        <title>Bird 10,000 Genomes (B10K) Project - Family phase.</title>
        <authorList>
            <person name="Zhang G."/>
        </authorList>
    </citation>
    <scope>NUCLEOTIDE SEQUENCE</scope>
    <source>
        <strain evidence="26">B10K-DU-001-08</strain>
        <tissue evidence="26">Muscle</tissue>
    </source>
</reference>
<dbReference type="EMBL" id="WBMW01006235">
    <property type="protein sequence ID" value="NXC50869.1"/>
    <property type="molecule type" value="Genomic_DNA"/>
</dbReference>
<evidence type="ECO:0000256" key="14">
    <source>
        <dbReference type="ARBA" id="ARBA00023117"/>
    </source>
</evidence>
<dbReference type="Gene3D" id="3.30.40.10">
    <property type="entry name" value="Zinc/RING finger domain, C3HC4 (zinc finger)"/>
    <property type="match status" value="2"/>
</dbReference>
<keyword evidence="8" id="KW-0677">Repeat</keyword>
<dbReference type="Pfam" id="PF00643">
    <property type="entry name" value="zf-B_box"/>
    <property type="match status" value="1"/>
</dbReference>
<feature type="compositionally biased region" description="Polar residues" evidence="21">
    <location>
        <begin position="687"/>
        <end position="703"/>
    </location>
</feature>
<evidence type="ECO:0000259" key="23">
    <source>
        <dbReference type="PROSITE" id="PS50016"/>
    </source>
</evidence>
<keyword evidence="16" id="KW-0804">Transcription</keyword>
<feature type="region of interest" description="Disordered" evidence="21">
    <location>
        <begin position="669"/>
        <end position="703"/>
    </location>
</feature>
<dbReference type="Pfam" id="PF00439">
    <property type="entry name" value="Bromodomain"/>
    <property type="match status" value="1"/>
</dbReference>
<proteinExistence type="predicted"/>
<feature type="domain" description="PHD-type" evidence="23">
    <location>
        <begin position="1030"/>
        <end position="1077"/>
    </location>
</feature>
<comment type="caution">
    <text evidence="26">The sequence shown here is derived from an EMBL/GenBank/DDBJ whole genome shotgun (WGS) entry which is preliminary data.</text>
</comment>
<dbReference type="PANTHER" id="PTHR45915">
    <property type="entry name" value="TRANSCRIPTION INTERMEDIARY FACTOR"/>
    <property type="match status" value="1"/>
</dbReference>
<evidence type="ECO:0000256" key="7">
    <source>
        <dbReference type="ARBA" id="ARBA00022723"/>
    </source>
</evidence>
<evidence type="ECO:0000313" key="27">
    <source>
        <dbReference type="Proteomes" id="UP000613066"/>
    </source>
</evidence>
<keyword evidence="10" id="KW-0833">Ubl conjugation pathway</keyword>
<dbReference type="SMART" id="SM00502">
    <property type="entry name" value="BBC"/>
    <property type="match status" value="1"/>
</dbReference>
<dbReference type="CDD" id="cd05502">
    <property type="entry name" value="Bromo_tif1_like"/>
    <property type="match status" value="1"/>
</dbReference>
<dbReference type="SUPFAM" id="SSF57903">
    <property type="entry name" value="FYVE/PHD zinc finger"/>
    <property type="match status" value="1"/>
</dbReference>
<dbReference type="FunFam" id="3.30.160.60:FF:000074">
    <property type="entry name" value="Tripartite motif containing 66"/>
    <property type="match status" value="1"/>
</dbReference>
<dbReference type="PROSITE" id="PS00518">
    <property type="entry name" value="ZF_RING_1"/>
    <property type="match status" value="1"/>
</dbReference>
<evidence type="ECO:0000256" key="17">
    <source>
        <dbReference type="ARBA" id="ARBA00023242"/>
    </source>
</evidence>
<dbReference type="SMART" id="SM00297">
    <property type="entry name" value="BROMO"/>
    <property type="match status" value="1"/>
</dbReference>
<dbReference type="InterPro" id="IPR017907">
    <property type="entry name" value="Znf_RING_CS"/>
</dbReference>
<feature type="non-terminal residue" evidence="26">
    <location>
        <position position="1"/>
    </location>
</feature>